<dbReference type="AlphaFoldDB" id="A0A3B0XSY7"/>
<protein>
    <submittedName>
        <fullName evidence="2">Beta-lactamase class C-like and penicillin binding proteins (PBPs) superfamily</fullName>
    </submittedName>
</protein>
<dbReference type="Gene3D" id="3.40.710.10">
    <property type="entry name" value="DD-peptidase/beta-lactamase superfamily"/>
    <property type="match status" value="1"/>
</dbReference>
<dbReference type="PANTHER" id="PTHR46825">
    <property type="entry name" value="D-ALANYL-D-ALANINE-CARBOXYPEPTIDASE/ENDOPEPTIDASE AMPH"/>
    <property type="match status" value="1"/>
</dbReference>
<accession>A0A3B0XSY7</accession>
<proteinExistence type="predicted"/>
<dbReference type="Pfam" id="PF00144">
    <property type="entry name" value="Beta-lactamase"/>
    <property type="match status" value="1"/>
</dbReference>
<dbReference type="SUPFAM" id="SSF56601">
    <property type="entry name" value="beta-lactamase/transpeptidase-like"/>
    <property type="match status" value="1"/>
</dbReference>
<dbReference type="InterPro" id="IPR012338">
    <property type="entry name" value="Beta-lactam/transpept-like"/>
</dbReference>
<reference evidence="2" key="1">
    <citation type="submission" date="2018-06" db="EMBL/GenBank/DDBJ databases">
        <authorList>
            <person name="Zhirakovskaya E."/>
        </authorList>
    </citation>
    <scope>NUCLEOTIDE SEQUENCE</scope>
</reference>
<dbReference type="InterPro" id="IPR050491">
    <property type="entry name" value="AmpC-like"/>
</dbReference>
<evidence type="ECO:0000259" key="1">
    <source>
        <dbReference type="Pfam" id="PF00144"/>
    </source>
</evidence>
<gene>
    <name evidence="2" type="ORF">MNBD_GAMMA12-3814</name>
</gene>
<dbReference type="PANTHER" id="PTHR46825:SF7">
    <property type="entry name" value="D-ALANYL-D-ALANINE CARBOXYPEPTIDASE"/>
    <property type="match status" value="1"/>
</dbReference>
<dbReference type="EMBL" id="UOFL01000022">
    <property type="protein sequence ID" value="VAW71495.1"/>
    <property type="molecule type" value="Genomic_DNA"/>
</dbReference>
<sequence length="349" mass="38659">MIHPYTDKLEHTIELWQHFAPCLGANVTVSDSINGVWSSACGFKSLNPSQPLESNESFYLYSITKTFTAIVVLKLGEKGLISLDDPIVNYLTNLAVADSVTVRHLLNHTSGIPSYTDLPEYMPATKESPSDPWTFEHVINLTCGGVLDFDPGGQWHYSNSGYMLLLLMIESVTGESYSKNIDKYIVQAIGLKNTYVAENVDEGRVTNGYRRYLNSDDKMENITNIYNPWWCKTGLIVSTSLEVTKLFQSLFNGKLVNSESLSQMTEVTPISPLVNSRFSNPGYGLGLVIESKSGHGLSYGHGGDGPGFNAWSVYYPEFNGREIIVAVLCNTTMGGHPLYLVKDILRVLK</sequence>
<name>A0A3B0XSY7_9ZZZZ</name>
<organism evidence="2">
    <name type="scientific">hydrothermal vent metagenome</name>
    <dbReference type="NCBI Taxonomy" id="652676"/>
    <lineage>
        <taxon>unclassified sequences</taxon>
        <taxon>metagenomes</taxon>
        <taxon>ecological metagenomes</taxon>
    </lineage>
</organism>
<feature type="domain" description="Beta-lactamase-related" evidence="1">
    <location>
        <begin position="23"/>
        <end position="332"/>
    </location>
</feature>
<dbReference type="InterPro" id="IPR001466">
    <property type="entry name" value="Beta-lactam-related"/>
</dbReference>
<evidence type="ECO:0000313" key="2">
    <source>
        <dbReference type="EMBL" id="VAW71495.1"/>
    </source>
</evidence>